<gene>
    <name evidence="1" type="ORF">SDC9_42426</name>
</gene>
<dbReference type="AlphaFoldDB" id="A0A644VXV5"/>
<evidence type="ECO:0000313" key="1">
    <source>
        <dbReference type="EMBL" id="MPL96251.1"/>
    </source>
</evidence>
<dbReference type="EMBL" id="VSSQ01000501">
    <property type="protein sequence ID" value="MPL96251.1"/>
    <property type="molecule type" value="Genomic_DNA"/>
</dbReference>
<organism evidence="1">
    <name type="scientific">bioreactor metagenome</name>
    <dbReference type="NCBI Taxonomy" id="1076179"/>
    <lineage>
        <taxon>unclassified sequences</taxon>
        <taxon>metagenomes</taxon>
        <taxon>ecological metagenomes</taxon>
    </lineage>
</organism>
<proteinExistence type="predicted"/>
<name>A0A644VXV5_9ZZZZ</name>
<protein>
    <recommendedName>
        <fullName evidence="2">Sporulation initiation factor Spo0A C-terminal domain-containing protein</fullName>
    </recommendedName>
</protein>
<sequence length="79" mass="9069">MDKKSLEVAENAIKKLAQRDRVSVEYVRTQMKIAMINGLCSDDPKIKAYWHSIPCEGDVPTPEEFIAFTAKEVKKRRTN</sequence>
<reference evidence="1" key="1">
    <citation type="submission" date="2019-08" db="EMBL/GenBank/DDBJ databases">
        <authorList>
            <person name="Kucharzyk K."/>
            <person name="Murdoch R.W."/>
            <person name="Higgins S."/>
            <person name="Loffler F."/>
        </authorList>
    </citation>
    <scope>NUCLEOTIDE SEQUENCE</scope>
</reference>
<comment type="caution">
    <text evidence="1">The sequence shown here is derived from an EMBL/GenBank/DDBJ whole genome shotgun (WGS) entry which is preliminary data.</text>
</comment>
<evidence type="ECO:0008006" key="2">
    <source>
        <dbReference type="Google" id="ProtNLM"/>
    </source>
</evidence>
<accession>A0A644VXV5</accession>